<dbReference type="GeneID" id="78359875"/>
<dbReference type="PRINTS" id="PR00040">
    <property type="entry name" value="HTHMERR"/>
</dbReference>
<proteinExistence type="predicted"/>
<keyword evidence="3" id="KW-1185">Reference proteome</keyword>
<dbReference type="GO" id="GO:0003700">
    <property type="term" value="F:DNA-binding transcription factor activity"/>
    <property type="evidence" value="ECO:0007669"/>
    <property type="project" value="InterPro"/>
</dbReference>
<dbReference type="PANTHER" id="PTHR30204">
    <property type="entry name" value="REDOX-CYCLING DRUG-SENSING TRANSCRIPTIONAL ACTIVATOR SOXR"/>
    <property type="match status" value="1"/>
</dbReference>
<comment type="caution">
    <text evidence="2">The sequence shown here is derived from an EMBL/GenBank/DDBJ whole genome shotgun (WGS) entry which is preliminary data.</text>
</comment>
<dbReference type="Proteomes" id="UP000254000">
    <property type="component" value="Unassembled WGS sequence"/>
</dbReference>
<dbReference type="Gene3D" id="1.10.1660.10">
    <property type="match status" value="1"/>
</dbReference>
<gene>
    <name evidence="2" type="ORF">C1877_09255</name>
</gene>
<evidence type="ECO:0000313" key="3">
    <source>
        <dbReference type="Proteomes" id="UP000254000"/>
    </source>
</evidence>
<name>A0A369M0G1_9ACTN</name>
<accession>A0A369M0G1</accession>
<sequence length="267" mass="30488">MKSSEIARLAGCTVRTLRHYHAIGLLPEPPRGENGYRDYGAEDLARLLRVKRLASLGFSLDRIGEVIEQMDAHPPDNAGAGASDALDELDRELELQIERLQEQRRTIALLKSERLDPDLPVRFAQVVRTLIDYKECAITSGEREALLITGHLYTESDTTELERVMEGIHQLGLFEQMKEMSDRFDELSADTPQEELDRFVEEALELIDPVITCFNSANWEDVTSPEDVEMERFVDELMRKGLNPAQIYAEDRLEEEMKARILALQED</sequence>
<evidence type="ECO:0000256" key="1">
    <source>
        <dbReference type="ARBA" id="ARBA00023125"/>
    </source>
</evidence>
<dbReference type="EMBL" id="PPTS01000005">
    <property type="protein sequence ID" value="RDB64894.1"/>
    <property type="molecule type" value="Genomic_DNA"/>
</dbReference>
<dbReference type="OrthoDB" id="4569196at2"/>
<dbReference type="InterPro" id="IPR009061">
    <property type="entry name" value="DNA-bd_dom_put_sf"/>
</dbReference>
<dbReference type="InterPro" id="IPR047057">
    <property type="entry name" value="MerR_fam"/>
</dbReference>
<protein>
    <submittedName>
        <fullName evidence="2">MerR family transcriptional regulator</fullName>
    </submittedName>
</protein>
<dbReference type="CDD" id="cd00592">
    <property type="entry name" value="HTH_MerR-like"/>
    <property type="match status" value="1"/>
</dbReference>
<keyword evidence="1" id="KW-0238">DNA-binding</keyword>
<dbReference type="Pfam" id="PF13411">
    <property type="entry name" value="MerR_1"/>
    <property type="match status" value="1"/>
</dbReference>
<dbReference type="InterPro" id="IPR000551">
    <property type="entry name" value="MerR-type_HTH_dom"/>
</dbReference>
<dbReference type="AlphaFoldDB" id="A0A369M0G1"/>
<reference evidence="2 3" key="1">
    <citation type="journal article" date="2018" name="Elife">
        <title>Discovery and characterization of a prevalent human gut bacterial enzyme sufficient for the inactivation of a family of plant toxins.</title>
        <authorList>
            <person name="Koppel N."/>
            <person name="Bisanz J.E."/>
            <person name="Pandelia M.E."/>
            <person name="Turnbaugh P.J."/>
            <person name="Balskus E.P."/>
        </authorList>
    </citation>
    <scope>NUCLEOTIDE SEQUENCE [LARGE SCALE GENOMIC DNA]</scope>
    <source>
        <strain evidence="2 3">3C</strain>
    </source>
</reference>
<dbReference type="SUPFAM" id="SSF46955">
    <property type="entry name" value="Putative DNA-binding domain"/>
    <property type="match status" value="1"/>
</dbReference>
<organism evidence="2 3">
    <name type="scientific">Gordonibacter pamelaeae</name>
    <dbReference type="NCBI Taxonomy" id="471189"/>
    <lineage>
        <taxon>Bacteria</taxon>
        <taxon>Bacillati</taxon>
        <taxon>Actinomycetota</taxon>
        <taxon>Coriobacteriia</taxon>
        <taxon>Eggerthellales</taxon>
        <taxon>Eggerthellaceae</taxon>
        <taxon>Gordonibacter</taxon>
    </lineage>
</organism>
<evidence type="ECO:0000313" key="2">
    <source>
        <dbReference type="EMBL" id="RDB64894.1"/>
    </source>
</evidence>
<dbReference type="GO" id="GO:0003677">
    <property type="term" value="F:DNA binding"/>
    <property type="evidence" value="ECO:0007669"/>
    <property type="project" value="UniProtKB-KW"/>
</dbReference>
<dbReference type="PANTHER" id="PTHR30204:SF93">
    <property type="entry name" value="HTH MERR-TYPE DOMAIN-CONTAINING PROTEIN"/>
    <property type="match status" value="1"/>
</dbReference>
<dbReference type="RefSeq" id="WP_114569013.1">
    <property type="nucleotide sequence ID" value="NZ_CABMMS010000005.1"/>
</dbReference>
<dbReference type="SMART" id="SM00422">
    <property type="entry name" value="HTH_MERR"/>
    <property type="match status" value="1"/>
</dbReference>
<dbReference type="PROSITE" id="PS50937">
    <property type="entry name" value="HTH_MERR_2"/>
    <property type="match status" value="1"/>
</dbReference>